<name>A0AAV2CRK4_9ROSI</name>
<reference evidence="2 3" key="1">
    <citation type="submission" date="2024-04" db="EMBL/GenBank/DDBJ databases">
        <authorList>
            <person name="Fracassetti M."/>
        </authorList>
    </citation>
    <scope>NUCLEOTIDE SEQUENCE [LARGE SCALE GENOMIC DNA]</scope>
</reference>
<dbReference type="Pfam" id="PF00078">
    <property type="entry name" value="RVT_1"/>
    <property type="match status" value="1"/>
</dbReference>
<dbReference type="Proteomes" id="UP001497516">
    <property type="component" value="Chromosome 10"/>
</dbReference>
<organism evidence="2 3">
    <name type="scientific">Linum trigynum</name>
    <dbReference type="NCBI Taxonomy" id="586398"/>
    <lineage>
        <taxon>Eukaryota</taxon>
        <taxon>Viridiplantae</taxon>
        <taxon>Streptophyta</taxon>
        <taxon>Embryophyta</taxon>
        <taxon>Tracheophyta</taxon>
        <taxon>Spermatophyta</taxon>
        <taxon>Magnoliopsida</taxon>
        <taxon>eudicotyledons</taxon>
        <taxon>Gunneridae</taxon>
        <taxon>Pentapetalae</taxon>
        <taxon>rosids</taxon>
        <taxon>fabids</taxon>
        <taxon>Malpighiales</taxon>
        <taxon>Linaceae</taxon>
        <taxon>Linum</taxon>
    </lineage>
</organism>
<dbReference type="SUPFAM" id="SSF56672">
    <property type="entry name" value="DNA/RNA polymerases"/>
    <property type="match status" value="1"/>
</dbReference>
<dbReference type="InterPro" id="IPR000477">
    <property type="entry name" value="RT_dom"/>
</dbReference>
<proteinExistence type="predicted"/>
<dbReference type="CDD" id="cd01650">
    <property type="entry name" value="RT_nLTR_like"/>
    <property type="match status" value="1"/>
</dbReference>
<accession>A0AAV2CRK4</accession>
<evidence type="ECO:0000313" key="2">
    <source>
        <dbReference type="EMBL" id="CAL1358445.1"/>
    </source>
</evidence>
<evidence type="ECO:0000259" key="1">
    <source>
        <dbReference type="PROSITE" id="PS50878"/>
    </source>
</evidence>
<feature type="domain" description="Reverse transcriptase" evidence="1">
    <location>
        <begin position="84"/>
        <end position="365"/>
    </location>
</feature>
<dbReference type="PROSITE" id="PS50878">
    <property type="entry name" value="RT_POL"/>
    <property type="match status" value="1"/>
</dbReference>
<dbReference type="PANTHER" id="PTHR31635">
    <property type="entry name" value="REVERSE TRANSCRIPTASE DOMAIN-CONTAINING PROTEIN-RELATED"/>
    <property type="match status" value="1"/>
</dbReference>
<keyword evidence="3" id="KW-1185">Reference proteome</keyword>
<gene>
    <name evidence="2" type="ORF">LTRI10_LOCUS5999</name>
</gene>
<evidence type="ECO:0000313" key="3">
    <source>
        <dbReference type="Proteomes" id="UP001497516"/>
    </source>
</evidence>
<protein>
    <recommendedName>
        <fullName evidence="1">Reverse transcriptase domain-containing protein</fullName>
    </recommendedName>
</protein>
<dbReference type="EMBL" id="OZ034814">
    <property type="protein sequence ID" value="CAL1358445.1"/>
    <property type="molecule type" value="Genomic_DNA"/>
</dbReference>
<dbReference type="AlphaFoldDB" id="A0AAV2CRK4"/>
<dbReference type="PANTHER" id="PTHR31635:SF196">
    <property type="entry name" value="REVERSE TRANSCRIPTASE DOMAIN-CONTAINING PROTEIN-RELATED"/>
    <property type="match status" value="1"/>
</dbReference>
<sequence>MAVSFFKSLYQIELGVSPWLPKGFAALSVSSCTGLERPIDREKIIQAVKSMGNLKAPGKDGYQPIFYKRCWDTVGDSLVNLVEECFREPELISQVNETLFVLIPKKEAPESFLQFRPIGLSNVAYKTLAKCLVNRIKPLMGNLVHPTQTSFVPGRHISDNIIIVQEVVHSMGLKKGRKGQMALKIDLTKAYDRLSWNFVKEVITEIGLPRKFIDAIMACITSPTMQVLWNGQNTEEFKPSRGLRQGCPLSPYLFTLCLEKLSHLIRESIDQGKWKPIRLNPGGPQLSHIFFADDLILFVEASADQAAVIMKCLDTFCQASGQLVSREKSVVFFAKNTNRTISSSTTSILGMPATQDLGRYLGVPVLHGRVTKDTYRYILDRINSKLSGWKAKNLTLGGRVTLAISVLCSLPIYAMQATLLPISICDEIDKRIRGFIWGSTTEARKIHLVHWEGICRKKEDGGLGLRKAHELNLAYLTKLNWRFLKNPEELWVQVLQSKYFKMREGNLRSKTSSRQSNL</sequence>
<dbReference type="InterPro" id="IPR043502">
    <property type="entry name" value="DNA/RNA_pol_sf"/>
</dbReference>